<sequence>MTSVICDFDETTGIGRITLNRPEVLNALDVATARAFQAAVRSLTERAGLRVVVIGGAGRSFAAGGDVQSFAAGGPDKTGEVVHATLDALNPAIIALRQHPAPVITAVQGVAAGAGLSLAVSGDLVVAENGARFVVAYDRIGATPDCGLTWFLPRRVGRGLAFRMMMTGATLDAGAALTAGLVDEVAPAGGLGDAVTALATRIAAGPTQSYGHFKRLMDSGASLAQQLEDERAAFADSIHTEDFSEGTSAFLEKRQPRFIGQ</sequence>
<comment type="similarity">
    <text evidence="1">Belongs to the enoyl-CoA hydratase/isomerase family.</text>
</comment>
<dbReference type="EMBL" id="JBHMQU010000068">
    <property type="protein sequence ID" value="MFC0812998.1"/>
    <property type="molecule type" value="Genomic_DNA"/>
</dbReference>
<evidence type="ECO:0000256" key="1">
    <source>
        <dbReference type="ARBA" id="ARBA00005254"/>
    </source>
</evidence>
<dbReference type="Gene3D" id="1.10.12.10">
    <property type="entry name" value="Lyase 2-enoyl-coa Hydratase, Chain A, domain 2"/>
    <property type="match status" value="1"/>
</dbReference>
<dbReference type="Proteomes" id="UP001589920">
    <property type="component" value="Unassembled WGS sequence"/>
</dbReference>
<dbReference type="SUPFAM" id="SSF52096">
    <property type="entry name" value="ClpP/crotonase"/>
    <property type="match status" value="1"/>
</dbReference>
<dbReference type="Gene3D" id="3.90.226.10">
    <property type="entry name" value="2-enoyl-CoA Hydratase, Chain A, domain 1"/>
    <property type="match status" value="1"/>
</dbReference>
<dbReference type="InterPro" id="IPR001753">
    <property type="entry name" value="Enoyl-CoA_hydra/iso"/>
</dbReference>
<dbReference type="PANTHER" id="PTHR43459">
    <property type="entry name" value="ENOYL-COA HYDRATASE"/>
    <property type="match status" value="1"/>
</dbReference>
<accession>A0ABV6TAJ9</accession>
<dbReference type="PANTHER" id="PTHR43459:SF1">
    <property type="entry name" value="EG:BACN32G11.4 PROTEIN"/>
    <property type="match status" value="1"/>
</dbReference>
<protein>
    <submittedName>
        <fullName evidence="2">Enoyl-CoA hydratase/isomerase family protein</fullName>
    </submittedName>
</protein>
<comment type="caution">
    <text evidence="2">The sequence shown here is derived from an EMBL/GenBank/DDBJ whole genome shotgun (WGS) entry which is preliminary data.</text>
</comment>
<dbReference type="CDD" id="cd06558">
    <property type="entry name" value="crotonase-like"/>
    <property type="match status" value="1"/>
</dbReference>
<dbReference type="InterPro" id="IPR029045">
    <property type="entry name" value="ClpP/crotonase-like_dom_sf"/>
</dbReference>
<keyword evidence="3" id="KW-1185">Reference proteome</keyword>
<evidence type="ECO:0000313" key="3">
    <source>
        <dbReference type="Proteomes" id="UP001589920"/>
    </source>
</evidence>
<dbReference type="InterPro" id="IPR014748">
    <property type="entry name" value="Enoyl-CoA_hydra_C"/>
</dbReference>
<reference evidence="2 3" key="1">
    <citation type="submission" date="2024-09" db="EMBL/GenBank/DDBJ databases">
        <authorList>
            <person name="Sun Q."/>
            <person name="Mori K."/>
        </authorList>
    </citation>
    <scope>NUCLEOTIDE SEQUENCE [LARGE SCALE GENOMIC DNA]</scope>
    <source>
        <strain evidence="2 3">KCTC 42086</strain>
    </source>
</reference>
<proteinExistence type="inferred from homology"/>
<evidence type="ECO:0000313" key="2">
    <source>
        <dbReference type="EMBL" id="MFC0812998.1"/>
    </source>
</evidence>
<dbReference type="RefSeq" id="WP_394320901.1">
    <property type="nucleotide sequence ID" value="NZ_JBHMQU010000068.1"/>
</dbReference>
<gene>
    <name evidence="2" type="ORF">ACFHYO_12880</name>
</gene>
<organism evidence="2 3">
    <name type="scientific">Paracoccus panacisoli</name>
    <dbReference type="NCBI Taxonomy" id="1510163"/>
    <lineage>
        <taxon>Bacteria</taxon>
        <taxon>Pseudomonadati</taxon>
        <taxon>Pseudomonadota</taxon>
        <taxon>Alphaproteobacteria</taxon>
        <taxon>Rhodobacterales</taxon>
        <taxon>Paracoccaceae</taxon>
        <taxon>Paracoccus</taxon>
    </lineage>
</organism>
<dbReference type="Pfam" id="PF00378">
    <property type="entry name" value="ECH_1"/>
    <property type="match status" value="1"/>
</dbReference>
<name>A0ABV6TAJ9_9RHOB</name>